<dbReference type="GO" id="GO:0031267">
    <property type="term" value="F:small GTPase binding"/>
    <property type="evidence" value="ECO:0007669"/>
    <property type="project" value="TreeGrafter"/>
</dbReference>
<dbReference type="GO" id="GO:0005634">
    <property type="term" value="C:nucleus"/>
    <property type="evidence" value="ECO:0007669"/>
    <property type="project" value="TreeGrafter"/>
</dbReference>
<accession>A0A316V9F2</accession>
<dbReference type="EMBL" id="KZ819604">
    <property type="protein sequence ID" value="PWN33874.1"/>
    <property type="molecule type" value="Genomic_DNA"/>
</dbReference>
<dbReference type="Gene3D" id="3.40.1000.10">
    <property type="entry name" value="Mog1/PsbP, alpha/beta/alpha sandwich"/>
    <property type="match status" value="1"/>
</dbReference>
<name>A0A316V9F2_9BASI</name>
<evidence type="ECO:0000256" key="3">
    <source>
        <dbReference type="ARBA" id="ARBA00022927"/>
    </source>
</evidence>
<dbReference type="GO" id="GO:0005085">
    <property type="term" value="F:guanyl-nucleotide exchange factor activity"/>
    <property type="evidence" value="ECO:0007669"/>
    <property type="project" value="TreeGrafter"/>
</dbReference>
<dbReference type="STRING" id="1280837.A0A316V9F2"/>
<dbReference type="Proteomes" id="UP000245771">
    <property type="component" value="Unassembled WGS sequence"/>
</dbReference>
<protein>
    <submittedName>
        <fullName evidence="4">Mog1p/PsbP-like protein</fullName>
    </submittedName>
</protein>
<comment type="similarity">
    <text evidence="1">Belongs to the MOG1 family.</text>
</comment>
<dbReference type="PANTHER" id="PTHR15837:SF0">
    <property type="entry name" value="RAN GUANINE NUCLEOTIDE RELEASE FACTOR"/>
    <property type="match status" value="1"/>
</dbReference>
<dbReference type="PANTHER" id="PTHR15837">
    <property type="entry name" value="RAN GUANINE NUCLEOTIDE RELEASE FACTOR"/>
    <property type="match status" value="1"/>
</dbReference>
<gene>
    <name evidence="4" type="ORF">FA14DRAFT_180510</name>
</gene>
<organism evidence="4 5">
    <name type="scientific">Meira miltonrushii</name>
    <dbReference type="NCBI Taxonomy" id="1280837"/>
    <lineage>
        <taxon>Eukaryota</taxon>
        <taxon>Fungi</taxon>
        <taxon>Dikarya</taxon>
        <taxon>Basidiomycota</taxon>
        <taxon>Ustilaginomycotina</taxon>
        <taxon>Exobasidiomycetes</taxon>
        <taxon>Exobasidiales</taxon>
        <taxon>Brachybasidiaceae</taxon>
        <taxon>Meira</taxon>
    </lineage>
</organism>
<dbReference type="Pfam" id="PF04603">
    <property type="entry name" value="Mog1"/>
    <property type="match status" value="1"/>
</dbReference>
<evidence type="ECO:0000313" key="5">
    <source>
        <dbReference type="Proteomes" id="UP000245771"/>
    </source>
</evidence>
<dbReference type="AlphaFoldDB" id="A0A316V9F2"/>
<dbReference type="OrthoDB" id="10255285at2759"/>
<dbReference type="GO" id="GO:0006606">
    <property type="term" value="P:protein import into nucleus"/>
    <property type="evidence" value="ECO:0007669"/>
    <property type="project" value="TreeGrafter"/>
</dbReference>
<keyword evidence="2" id="KW-0813">Transport</keyword>
<keyword evidence="5" id="KW-1185">Reference proteome</keyword>
<evidence type="ECO:0000256" key="1">
    <source>
        <dbReference type="ARBA" id="ARBA00010307"/>
    </source>
</evidence>
<keyword evidence="3" id="KW-0653">Protein transport</keyword>
<dbReference type="SUPFAM" id="SSF55724">
    <property type="entry name" value="Mog1p/PsbP-like"/>
    <property type="match status" value="1"/>
</dbReference>
<dbReference type="InterPro" id="IPR007681">
    <property type="entry name" value="Mog1"/>
</dbReference>
<evidence type="ECO:0000256" key="2">
    <source>
        <dbReference type="ARBA" id="ARBA00022448"/>
    </source>
</evidence>
<proteinExistence type="inferred from homology"/>
<sequence length="206" mass="22019">MTVDQNSKPLFGGAITANIAKDWLDASDLRQVPDNQEVLLSPNNDLTMITEVLESVKEGSAADDLEAAIRFHFDSLAHDNDATSSEVQEIYAIPGTSPGQPVLSGTLNSSTPTPAPLLLVGHQTVKKFGQGTGAGDRVRIYLALWRFTPAKDVDLIMSLNEPLASDALANAEQDARIEGSLSASAQEAFMRAASSLKVQDWGLFAH</sequence>
<dbReference type="InParanoid" id="A0A316V9F2"/>
<dbReference type="InterPro" id="IPR016123">
    <property type="entry name" value="Mog1/PsbP_a/b/a-sand"/>
</dbReference>
<dbReference type="FunCoup" id="A0A316V9F2">
    <property type="interactions" value="285"/>
</dbReference>
<reference evidence="4 5" key="1">
    <citation type="journal article" date="2018" name="Mol. Biol. Evol.">
        <title>Broad Genomic Sampling Reveals a Smut Pathogenic Ancestry of the Fungal Clade Ustilaginomycotina.</title>
        <authorList>
            <person name="Kijpornyongpan T."/>
            <person name="Mondo S.J."/>
            <person name="Barry K."/>
            <person name="Sandor L."/>
            <person name="Lee J."/>
            <person name="Lipzen A."/>
            <person name="Pangilinan J."/>
            <person name="LaButti K."/>
            <person name="Hainaut M."/>
            <person name="Henrissat B."/>
            <person name="Grigoriev I.V."/>
            <person name="Spatafora J.W."/>
            <person name="Aime M.C."/>
        </authorList>
    </citation>
    <scope>NUCLEOTIDE SEQUENCE [LARGE SCALE GENOMIC DNA]</scope>
    <source>
        <strain evidence="4 5">MCA 3882</strain>
    </source>
</reference>
<dbReference type="GeneID" id="37022793"/>
<dbReference type="RefSeq" id="XP_025354176.1">
    <property type="nucleotide sequence ID" value="XM_025501012.1"/>
</dbReference>
<evidence type="ECO:0000313" key="4">
    <source>
        <dbReference type="EMBL" id="PWN33874.1"/>
    </source>
</evidence>